<sequence>MFSLFEGLPSKLRVVKPSFFASGIEGFSETGLDDSILIVAAFHCEISLSARASSLKCKGGT</sequence>
<reference evidence="1" key="2">
    <citation type="journal article" date="2015" name="Data Brief">
        <title>Shoot transcriptome of the giant reed, Arundo donax.</title>
        <authorList>
            <person name="Barrero R.A."/>
            <person name="Guerrero F.D."/>
            <person name="Moolhuijzen P."/>
            <person name="Goolsby J.A."/>
            <person name="Tidwell J."/>
            <person name="Bellgard S.E."/>
            <person name="Bellgard M.I."/>
        </authorList>
    </citation>
    <scope>NUCLEOTIDE SEQUENCE</scope>
    <source>
        <tissue evidence="1">Shoot tissue taken approximately 20 cm above the soil surface</tissue>
    </source>
</reference>
<name>A0A0A9P050_ARUDO</name>
<evidence type="ECO:0000313" key="1">
    <source>
        <dbReference type="EMBL" id="JAD78246.1"/>
    </source>
</evidence>
<reference evidence="1" key="1">
    <citation type="submission" date="2014-09" db="EMBL/GenBank/DDBJ databases">
        <authorList>
            <person name="Magalhaes I.L.F."/>
            <person name="Oliveira U."/>
            <person name="Santos F.R."/>
            <person name="Vidigal T.H.D.A."/>
            <person name="Brescovit A.D."/>
            <person name="Santos A.J."/>
        </authorList>
    </citation>
    <scope>NUCLEOTIDE SEQUENCE</scope>
    <source>
        <tissue evidence="1">Shoot tissue taken approximately 20 cm above the soil surface</tissue>
    </source>
</reference>
<proteinExistence type="predicted"/>
<dbReference type="AlphaFoldDB" id="A0A0A9P050"/>
<dbReference type="EMBL" id="GBRH01219649">
    <property type="protein sequence ID" value="JAD78246.1"/>
    <property type="molecule type" value="Transcribed_RNA"/>
</dbReference>
<accession>A0A0A9P050</accession>
<organism evidence="1">
    <name type="scientific">Arundo donax</name>
    <name type="common">Giant reed</name>
    <name type="synonym">Donax arundinaceus</name>
    <dbReference type="NCBI Taxonomy" id="35708"/>
    <lineage>
        <taxon>Eukaryota</taxon>
        <taxon>Viridiplantae</taxon>
        <taxon>Streptophyta</taxon>
        <taxon>Embryophyta</taxon>
        <taxon>Tracheophyta</taxon>
        <taxon>Spermatophyta</taxon>
        <taxon>Magnoliopsida</taxon>
        <taxon>Liliopsida</taxon>
        <taxon>Poales</taxon>
        <taxon>Poaceae</taxon>
        <taxon>PACMAD clade</taxon>
        <taxon>Arundinoideae</taxon>
        <taxon>Arundineae</taxon>
        <taxon>Arundo</taxon>
    </lineage>
</organism>
<protein>
    <submittedName>
        <fullName evidence="1">Uncharacterized protein</fullName>
    </submittedName>
</protein>